<comment type="caution">
    <text evidence="1">The sequence shown here is derived from an EMBL/GenBank/DDBJ whole genome shotgun (WGS) entry which is preliminary data.</text>
</comment>
<dbReference type="Proteomes" id="UP001600650">
    <property type="component" value="Unassembled WGS sequence"/>
</dbReference>
<evidence type="ECO:0000313" key="2">
    <source>
        <dbReference type="Proteomes" id="UP001600650"/>
    </source>
</evidence>
<name>A0ABW6JUX4_STRCE</name>
<protein>
    <submittedName>
        <fullName evidence="1">Uncharacterized protein</fullName>
    </submittedName>
</protein>
<accession>A0ABW6JUX4</accession>
<dbReference type="EMBL" id="JBHVBU010000240">
    <property type="protein sequence ID" value="MFE7968142.1"/>
    <property type="molecule type" value="Genomic_DNA"/>
</dbReference>
<reference evidence="1 2" key="1">
    <citation type="submission" date="2024-09" db="EMBL/GenBank/DDBJ databases">
        <title>The Natural Products Discovery Center: Release of the First 8490 Sequenced Strains for Exploring Actinobacteria Biosynthetic Diversity.</title>
        <authorList>
            <person name="Kalkreuter E."/>
            <person name="Kautsar S.A."/>
            <person name="Yang D."/>
            <person name="Bader C.D."/>
            <person name="Teijaro C.N."/>
            <person name="Fluegel L."/>
            <person name="Davis C.M."/>
            <person name="Simpson J.R."/>
            <person name="Lauterbach L."/>
            <person name="Steele A.D."/>
            <person name="Gui C."/>
            <person name="Meng S."/>
            <person name="Li G."/>
            <person name="Viehrig K."/>
            <person name="Ye F."/>
            <person name="Su P."/>
            <person name="Kiefer A.F."/>
            <person name="Nichols A."/>
            <person name="Cepeda A.J."/>
            <person name="Yan W."/>
            <person name="Fan B."/>
            <person name="Jiang Y."/>
            <person name="Adhikari A."/>
            <person name="Zheng C.-J."/>
            <person name="Schuster L."/>
            <person name="Cowan T.M."/>
            <person name="Smanski M.J."/>
            <person name="Chevrette M.G."/>
            <person name="De Carvalho L.P.S."/>
            <person name="Shen B."/>
        </authorList>
    </citation>
    <scope>NUCLEOTIDE SEQUENCE [LARGE SCALE GENOMIC DNA]</scope>
    <source>
        <strain evidence="1 2">NPDC057399</strain>
    </source>
</reference>
<organism evidence="1 2">
    <name type="scientific">Streptomyces cellulosae</name>
    <dbReference type="NCBI Taxonomy" id="1968"/>
    <lineage>
        <taxon>Bacteria</taxon>
        <taxon>Bacillati</taxon>
        <taxon>Actinomycetota</taxon>
        <taxon>Actinomycetes</taxon>
        <taxon>Kitasatosporales</taxon>
        <taxon>Streptomycetaceae</taxon>
        <taxon>Streptomyces</taxon>
    </lineage>
</organism>
<sequence length="112" mass="12347">MNHTAATARPTTAHGYTWADVRDTPVTELQPGDVFLMPAAGLHYLVAPDRTVRGGGLWEQPLEAAVYRATHRTDTHITQVDDHGHTHVAAVPTGHAHVLRVTRKAVRKQHRP</sequence>
<evidence type="ECO:0000313" key="1">
    <source>
        <dbReference type="EMBL" id="MFE7968142.1"/>
    </source>
</evidence>
<proteinExistence type="predicted"/>
<dbReference type="RefSeq" id="WP_381728994.1">
    <property type="nucleotide sequence ID" value="NZ_JBHVBU010000240.1"/>
</dbReference>
<gene>
    <name evidence="1" type="ORF">ACFU0X_34785</name>
</gene>
<keyword evidence="2" id="KW-1185">Reference proteome</keyword>